<comment type="similarity">
    <text evidence="1">Belongs to the GPN-loop GTPase family.</text>
</comment>
<evidence type="ECO:0000313" key="9">
    <source>
        <dbReference type="Proteomes" id="UP000789508"/>
    </source>
</evidence>
<dbReference type="AlphaFoldDB" id="A0A9N9DUU6"/>
<keyword evidence="5" id="KW-0342">GTP-binding</keyword>
<evidence type="ECO:0000256" key="6">
    <source>
        <dbReference type="SAM" id="Phobius"/>
    </source>
</evidence>
<dbReference type="GO" id="GO:0030134">
    <property type="term" value="C:COPII-coated ER to Golgi transport vesicle"/>
    <property type="evidence" value="ECO:0007669"/>
    <property type="project" value="TreeGrafter"/>
</dbReference>
<name>A0A9N9DUU6_9GLOM</name>
<dbReference type="GO" id="GO:0016787">
    <property type="term" value="F:hydrolase activity"/>
    <property type="evidence" value="ECO:0007669"/>
    <property type="project" value="UniProtKB-KW"/>
</dbReference>
<dbReference type="GO" id="GO:0005525">
    <property type="term" value="F:GTP binding"/>
    <property type="evidence" value="ECO:0007669"/>
    <property type="project" value="UniProtKB-KW"/>
</dbReference>
<dbReference type="OrthoDB" id="270930at2759"/>
<keyword evidence="6" id="KW-0812">Transmembrane</keyword>
<dbReference type="Pfam" id="PF03029">
    <property type="entry name" value="ATP_bind_1"/>
    <property type="match status" value="1"/>
</dbReference>
<dbReference type="InterPro" id="IPR045888">
    <property type="entry name" value="Erv"/>
</dbReference>
<organism evidence="8 9">
    <name type="scientific">Ambispora leptoticha</name>
    <dbReference type="NCBI Taxonomy" id="144679"/>
    <lineage>
        <taxon>Eukaryota</taxon>
        <taxon>Fungi</taxon>
        <taxon>Fungi incertae sedis</taxon>
        <taxon>Mucoromycota</taxon>
        <taxon>Glomeromycotina</taxon>
        <taxon>Glomeromycetes</taxon>
        <taxon>Archaeosporales</taxon>
        <taxon>Ambisporaceae</taxon>
        <taxon>Ambispora</taxon>
    </lineage>
</organism>
<dbReference type="Pfam" id="PF07970">
    <property type="entry name" value="COPIIcoated_ERV"/>
    <property type="match status" value="1"/>
</dbReference>
<dbReference type="SUPFAM" id="SSF52540">
    <property type="entry name" value="P-loop containing nucleoside triphosphate hydrolases"/>
    <property type="match status" value="1"/>
</dbReference>
<dbReference type="Gene3D" id="3.40.50.300">
    <property type="entry name" value="P-loop containing nucleotide triphosphate hydrolases"/>
    <property type="match status" value="1"/>
</dbReference>
<proteinExistence type="inferred from homology"/>
<evidence type="ECO:0000256" key="4">
    <source>
        <dbReference type="ARBA" id="ARBA00022801"/>
    </source>
</evidence>
<feature type="transmembrane region" description="Helical" evidence="6">
    <location>
        <begin position="313"/>
        <end position="336"/>
    </location>
</feature>
<protein>
    <submittedName>
        <fullName evidence="8">14096_t:CDS:1</fullName>
    </submittedName>
</protein>
<evidence type="ECO:0000259" key="7">
    <source>
        <dbReference type="Pfam" id="PF07970"/>
    </source>
</evidence>
<evidence type="ECO:0000256" key="1">
    <source>
        <dbReference type="ARBA" id="ARBA00005290"/>
    </source>
</evidence>
<dbReference type="PANTHER" id="PTHR10984">
    <property type="entry name" value="ENDOPLASMIC RETICULUM-GOLGI INTERMEDIATE COMPARTMENT PROTEIN"/>
    <property type="match status" value="1"/>
</dbReference>
<evidence type="ECO:0000313" key="8">
    <source>
        <dbReference type="EMBL" id="CAG8653378.1"/>
    </source>
</evidence>
<comment type="caution">
    <text evidence="8">The sequence shown here is derived from an EMBL/GenBank/DDBJ whole genome shotgun (WGS) entry which is preliminary data.</text>
</comment>
<evidence type="ECO:0000256" key="3">
    <source>
        <dbReference type="ARBA" id="ARBA00022741"/>
    </source>
</evidence>
<dbReference type="GO" id="GO:0000139">
    <property type="term" value="C:Golgi membrane"/>
    <property type="evidence" value="ECO:0007669"/>
    <property type="project" value="TreeGrafter"/>
</dbReference>
<keyword evidence="6" id="KW-0472">Membrane</keyword>
<dbReference type="GO" id="GO:0006890">
    <property type="term" value="P:retrograde vesicle-mediated transport, Golgi to endoplasmic reticulum"/>
    <property type="evidence" value="ECO:0007669"/>
    <property type="project" value="TreeGrafter"/>
</dbReference>
<keyword evidence="4" id="KW-0378">Hydrolase</keyword>
<feature type="domain" description="Endoplasmic reticulum vesicle transporter C-terminal" evidence="7">
    <location>
        <begin position="108"/>
        <end position="332"/>
    </location>
</feature>
<dbReference type="PANTHER" id="PTHR10984:SF25">
    <property type="entry name" value="ENDOPLASMIC RETICULUM-GOLGI INTERMEDIATE COMPARTMENT PROTEIN 3"/>
    <property type="match status" value="1"/>
</dbReference>
<keyword evidence="6" id="KW-1133">Transmembrane helix</keyword>
<evidence type="ECO:0000256" key="2">
    <source>
        <dbReference type="ARBA" id="ARBA00005648"/>
    </source>
</evidence>
<reference evidence="8" key="1">
    <citation type="submission" date="2021-06" db="EMBL/GenBank/DDBJ databases">
        <authorList>
            <person name="Kallberg Y."/>
            <person name="Tangrot J."/>
            <person name="Rosling A."/>
        </authorList>
    </citation>
    <scope>NUCLEOTIDE SEQUENCE</scope>
    <source>
        <strain evidence="8">FL130A</strain>
    </source>
</reference>
<accession>A0A9N9DUU6</accession>
<dbReference type="InterPro" id="IPR004130">
    <property type="entry name" value="Gpn"/>
</dbReference>
<feature type="non-terminal residue" evidence="8">
    <location>
        <position position="430"/>
    </location>
</feature>
<dbReference type="InterPro" id="IPR012936">
    <property type="entry name" value="Erv_C"/>
</dbReference>
<keyword evidence="3" id="KW-0547">Nucleotide-binding</keyword>
<evidence type="ECO:0000256" key="5">
    <source>
        <dbReference type="ARBA" id="ARBA00023134"/>
    </source>
</evidence>
<dbReference type="Proteomes" id="UP000789508">
    <property type="component" value="Unassembled WGS sequence"/>
</dbReference>
<keyword evidence="9" id="KW-1185">Reference proteome</keyword>
<dbReference type="EMBL" id="CAJVPS010009823">
    <property type="protein sequence ID" value="CAG8653378.1"/>
    <property type="molecule type" value="Genomic_DNA"/>
</dbReference>
<comment type="similarity">
    <text evidence="2">Belongs to the ERGIC family.</text>
</comment>
<sequence>MTKHGSFLSRFQNLDAYAKTLDDFRVRTYYGAALLSFDVIDSAGEAYSDDLTHDIYKTRLDVNGNHIEKEKAKELGDSTKGIEKFAPKQLSNDTTADGNSTEKECGSCYGGEEPPSGCCNTCEEVREAYMKKGWSFGTADKIDQCVKEGWVDKIKKQSKEGCNVHGTFSVNKVAGNFHFAPGKSFQQNHVHIHDLQAFLEDFSKHDFSHTIHHLSYGPIVDGVINPLDGVVRLVEEGNYQYQYFHKVVATQFHYLNKTSVYTNQYSVTQFERNLSDQDEMKSHSSGLPGVWFYYQISPMLIINREQQKSFTHFLTGVCAIVGGIFTVAGILDGFIYNAEKTLKKKMELGKHLGRTVQLVMGPAGSGKSTYCATMMTHCQTVGRSIHLMNLDPAAERFEYKPSIDIRDLITLEDVMEELHFGPNGGLIYCL</sequence>
<gene>
    <name evidence="8" type="ORF">ALEPTO_LOCUS10089</name>
</gene>
<dbReference type="InterPro" id="IPR027417">
    <property type="entry name" value="P-loop_NTPase"/>
</dbReference>
<dbReference type="GO" id="GO:0005789">
    <property type="term" value="C:endoplasmic reticulum membrane"/>
    <property type="evidence" value="ECO:0007669"/>
    <property type="project" value="TreeGrafter"/>
</dbReference>
<dbReference type="GO" id="GO:0006888">
    <property type="term" value="P:endoplasmic reticulum to Golgi vesicle-mediated transport"/>
    <property type="evidence" value="ECO:0007669"/>
    <property type="project" value="TreeGrafter"/>
</dbReference>